<dbReference type="InterPro" id="IPR012338">
    <property type="entry name" value="Beta-lactam/transpept-like"/>
</dbReference>
<name>A0A410WYI1_9BACL</name>
<reference evidence="3 4" key="1">
    <citation type="submission" date="2018-01" db="EMBL/GenBank/DDBJ databases">
        <title>The whole genome sequencing and assembly of Paenibacillus chitinolyticus KCCM 41400 strain.</title>
        <authorList>
            <person name="Kim J.-Y."/>
            <person name="Park M.-K."/>
            <person name="Lee Y.-J."/>
            <person name="Yi H."/>
            <person name="Bahn Y.-S."/>
            <person name="Kim J.F."/>
            <person name="Lee D.-W."/>
        </authorList>
    </citation>
    <scope>NUCLEOTIDE SEQUENCE [LARGE SCALE GENOMIC DNA]</scope>
    <source>
        <strain evidence="3 4">KCCM 41400</strain>
    </source>
</reference>
<dbReference type="OrthoDB" id="9762883at2"/>
<evidence type="ECO:0000313" key="3">
    <source>
        <dbReference type="EMBL" id="QAV19377.1"/>
    </source>
</evidence>
<dbReference type="Pfam" id="PF00905">
    <property type="entry name" value="Transpeptidase"/>
    <property type="match status" value="1"/>
</dbReference>
<feature type="domain" description="Penicillin-binding protein transpeptidase" evidence="1">
    <location>
        <begin position="3"/>
        <end position="83"/>
    </location>
</feature>
<dbReference type="Proteomes" id="UP001527202">
    <property type="component" value="Unassembled WGS sequence"/>
</dbReference>
<dbReference type="EMBL" id="JAMDMJ010000013">
    <property type="protein sequence ID" value="MCY9596353.1"/>
    <property type="molecule type" value="Genomic_DNA"/>
</dbReference>
<evidence type="ECO:0000313" key="5">
    <source>
        <dbReference type="Proteomes" id="UP001527202"/>
    </source>
</evidence>
<protein>
    <submittedName>
        <fullName evidence="2">Penicillin-binding transpeptidase domain-containing protein</fullName>
    </submittedName>
</protein>
<dbReference type="RefSeq" id="WP_053228625.1">
    <property type="nucleotide sequence ID" value="NZ_CP026520.1"/>
</dbReference>
<dbReference type="Gene3D" id="3.40.710.10">
    <property type="entry name" value="DD-peptidase/beta-lactamase superfamily"/>
    <property type="match status" value="1"/>
</dbReference>
<dbReference type="SUPFAM" id="SSF56601">
    <property type="entry name" value="beta-lactamase/transpeptidase-like"/>
    <property type="match status" value="1"/>
</dbReference>
<dbReference type="AlphaFoldDB" id="A0A410WYI1"/>
<accession>A0A410WYI1</accession>
<evidence type="ECO:0000313" key="4">
    <source>
        <dbReference type="Proteomes" id="UP000288943"/>
    </source>
</evidence>
<dbReference type="GeneID" id="95376606"/>
<evidence type="ECO:0000259" key="1">
    <source>
        <dbReference type="Pfam" id="PF00905"/>
    </source>
</evidence>
<reference evidence="2 5" key="2">
    <citation type="submission" date="2022-05" db="EMBL/GenBank/DDBJ databases">
        <title>Genome Sequencing of Bee-Associated Microbes.</title>
        <authorList>
            <person name="Dunlap C."/>
        </authorList>
    </citation>
    <scope>NUCLEOTIDE SEQUENCE [LARGE SCALE GENOMIC DNA]</scope>
    <source>
        <strain evidence="2 5">NRRL B-23120</strain>
    </source>
</reference>
<dbReference type="Proteomes" id="UP000288943">
    <property type="component" value="Chromosome"/>
</dbReference>
<proteinExistence type="predicted"/>
<dbReference type="GO" id="GO:0008658">
    <property type="term" value="F:penicillin binding"/>
    <property type="evidence" value="ECO:0007669"/>
    <property type="project" value="InterPro"/>
</dbReference>
<sequence>MKKWDGNRRAREIWNQDHTSASAMRYSVVWYYQAMARDIGKERMQEWVNRADYGSKDFSGGIDRLWLNSSLKISPVEEVDFLADHHPGRE</sequence>
<dbReference type="InterPro" id="IPR001460">
    <property type="entry name" value="PCN-bd_Tpept"/>
</dbReference>
<gene>
    <name evidence="2" type="ORF">M5X16_11280</name>
    <name evidence="3" type="ORF">PC41400_17565</name>
</gene>
<organism evidence="3 4">
    <name type="scientific">Paenibacillus chitinolyticus</name>
    <dbReference type="NCBI Taxonomy" id="79263"/>
    <lineage>
        <taxon>Bacteria</taxon>
        <taxon>Bacillati</taxon>
        <taxon>Bacillota</taxon>
        <taxon>Bacilli</taxon>
        <taxon>Bacillales</taxon>
        <taxon>Paenibacillaceae</taxon>
        <taxon>Paenibacillus</taxon>
    </lineage>
</organism>
<evidence type="ECO:0000313" key="2">
    <source>
        <dbReference type="EMBL" id="MCY9596353.1"/>
    </source>
</evidence>
<dbReference type="KEGG" id="pchi:PC41400_17565"/>
<keyword evidence="5" id="KW-1185">Reference proteome</keyword>
<dbReference type="EMBL" id="CP026520">
    <property type="protein sequence ID" value="QAV19377.1"/>
    <property type="molecule type" value="Genomic_DNA"/>
</dbReference>